<organism evidence="1 2">
    <name type="scientific">Parascaris equorum</name>
    <name type="common">Equine roundworm</name>
    <dbReference type="NCBI Taxonomy" id="6256"/>
    <lineage>
        <taxon>Eukaryota</taxon>
        <taxon>Metazoa</taxon>
        <taxon>Ecdysozoa</taxon>
        <taxon>Nematoda</taxon>
        <taxon>Chromadorea</taxon>
        <taxon>Rhabditida</taxon>
        <taxon>Spirurina</taxon>
        <taxon>Ascaridomorpha</taxon>
        <taxon>Ascaridoidea</taxon>
        <taxon>Ascarididae</taxon>
        <taxon>Parascaris</taxon>
    </lineage>
</organism>
<dbReference type="AlphaFoldDB" id="A0A914R9L3"/>
<sequence length="36" mass="4245">MTAQKQDVYSLAIICPLFSIHDIHNDVYLFKYQLLC</sequence>
<accession>A0A914R9L3</accession>
<name>A0A914R9L3_PAREQ</name>
<proteinExistence type="predicted"/>
<protein>
    <submittedName>
        <fullName evidence="2">Uncharacterized protein</fullName>
    </submittedName>
</protein>
<reference evidence="2" key="1">
    <citation type="submission" date="2022-11" db="UniProtKB">
        <authorList>
            <consortium name="WormBaseParasite"/>
        </authorList>
    </citation>
    <scope>IDENTIFICATION</scope>
</reference>
<keyword evidence="1" id="KW-1185">Reference proteome</keyword>
<evidence type="ECO:0000313" key="2">
    <source>
        <dbReference type="WBParaSite" id="PEQ_0000295801-mRNA-1"/>
    </source>
</evidence>
<evidence type="ECO:0000313" key="1">
    <source>
        <dbReference type="Proteomes" id="UP000887564"/>
    </source>
</evidence>
<dbReference type="WBParaSite" id="PEQ_0000295801-mRNA-1">
    <property type="protein sequence ID" value="PEQ_0000295801-mRNA-1"/>
    <property type="gene ID" value="PEQ_0000295801"/>
</dbReference>
<dbReference type="Proteomes" id="UP000887564">
    <property type="component" value="Unplaced"/>
</dbReference>